<dbReference type="EMBL" id="JARKIE010000440">
    <property type="protein sequence ID" value="KAJ7639590.1"/>
    <property type="molecule type" value="Genomic_DNA"/>
</dbReference>
<feature type="compositionally biased region" description="Polar residues" evidence="1">
    <location>
        <begin position="1"/>
        <end position="18"/>
    </location>
</feature>
<evidence type="ECO:0000256" key="1">
    <source>
        <dbReference type="SAM" id="MobiDB-lite"/>
    </source>
</evidence>
<proteinExistence type="predicted"/>
<organism evidence="2 3">
    <name type="scientific">Mycena rosella</name>
    <name type="common">Pink bonnet</name>
    <name type="synonym">Agaricus rosellus</name>
    <dbReference type="NCBI Taxonomy" id="1033263"/>
    <lineage>
        <taxon>Eukaryota</taxon>
        <taxon>Fungi</taxon>
        <taxon>Dikarya</taxon>
        <taxon>Basidiomycota</taxon>
        <taxon>Agaricomycotina</taxon>
        <taxon>Agaricomycetes</taxon>
        <taxon>Agaricomycetidae</taxon>
        <taxon>Agaricales</taxon>
        <taxon>Marasmiineae</taxon>
        <taxon>Mycenaceae</taxon>
        <taxon>Mycena</taxon>
    </lineage>
</organism>
<dbReference type="AlphaFoldDB" id="A0AAD7C626"/>
<keyword evidence="3" id="KW-1185">Reference proteome</keyword>
<reference evidence="2" key="1">
    <citation type="submission" date="2023-03" db="EMBL/GenBank/DDBJ databases">
        <title>Massive genome expansion in bonnet fungi (Mycena s.s.) driven by repeated elements and novel gene families across ecological guilds.</title>
        <authorList>
            <consortium name="Lawrence Berkeley National Laboratory"/>
            <person name="Harder C.B."/>
            <person name="Miyauchi S."/>
            <person name="Viragh M."/>
            <person name="Kuo A."/>
            <person name="Thoen E."/>
            <person name="Andreopoulos B."/>
            <person name="Lu D."/>
            <person name="Skrede I."/>
            <person name="Drula E."/>
            <person name="Henrissat B."/>
            <person name="Morin E."/>
            <person name="Kohler A."/>
            <person name="Barry K."/>
            <person name="LaButti K."/>
            <person name="Morin E."/>
            <person name="Salamov A."/>
            <person name="Lipzen A."/>
            <person name="Mereny Z."/>
            <person name="Hegedus B."/>
            <person name="Baldrian P."/>
            <person name="Stursova M."/>
            <person name="Weitz H."/>
            <person name="Taylor A."/>
            <person name="Grigoriev I.V."/>
            <person name="Nagy L.G."/>
            <person name="Martin F."/>
            <person name="Kauserud H."/>
        </authorList>
    </citation>
    <scope>NUCLEOTIDE SEQUENCE</scope>
    <source>
        <strain evidence="2">CBHHK067</strain>
    </source>
</reference>
<gene>
    <name evidence="2" type="ORF">B0H17DRAFT_1277619</name>
</gene>
<evidence type="ECO:0000313" key="2">
    <source>
        <dbReference type="EMBL" id="KAJ7639590.1"/>
    </source>
</evidence>
<dbReference type="Proteomes" id="UP001221757">
    <property type="component" value="Unassembled WGS sequence"/>
</dbReference>
<evidence type="ECO:0000313" key="3">
    <source>
        <dbReference type="Proteomes" id="UP001221757"/>
    </source>
</evidence>
<feature type="compositionally biased region" description="Basic and acidic residues" evidence="1">
    <location>
        <begin position="30"/>
        <end position="44"/>
    </location>
</feature>
<comment type="caution">
    <text evidence="2">The sequence shown here is derived from an EMBL/GenBank/DDBJ whole genome shotgun (WGS) entry which is preliminary data.</text>
</comment>
<name>A0AAD7C626_MYCRO</name>
<feature type="region of interest" description="Disordered" evidence="1">
    <location>
        <begin position="1"/>
        <end position="44"/>
    </location>
</feature>
<protein>
    <submittedName>
        <fullName evidence="2">Uncharacterized protein</fullName>
    </submittedName>
</protein>
<accession>A0AAD7C626</accession>
<sequence length="424" mass="47328">MCTSSANAARHTVLSTPGQRKRRRGADLPVQKDRLADEGGEAHEDQVEVNYLRRDEQRGGVAPARDEVVIARLRDEHEVRRVHNPFKKFSAGDATADWMDLPCGRDLGIGENLRVGVDPHIPVIEPPQVFGEAFVVANNTTSRMSQRRLPRAEYLWKFEGTYVTARFGSKRGGIDCYEVDWERAVHWRVTTRTCQFKEHLEMVPSLGPPREPCGKRQRPNGDFRTPIGAECPETLKWDLACEKAKGGVEFRGSPLKLARKYGDLSNFGRGAQTSDKVLEAAETSPRSSWCQEGIRTIPNEERSVKPRCLNKQGGPRIRIGHIPYYVGSPSRLSVFFGIGGGSGPTRILPRGGRHKIGAYCRRLGASVGTKHIQFRQFSLSRAVPSVSELTHTVMDTSNTTTESTELEALRRPQMSKVLAGDRQF</sequence>